<protein>
    <submittedName>
        <fullName evidence="2">Uncharacterized protein</fullName>
    </submittedName>
</protein>
<feature type="region of interest" description="Disordered" evidence="1">
    <location>
        <begin position="1"/>
        <end position="69"/>
    </location>
</feature>
<evidence type="ECO:0000313" key="2">
    <source>
        <dbReference type="EMBL" id="KAJ3598968.1"/>
    </source>
</evidence>
<dbReference type="Proteomes" id="UP001148018">
    <property type="component" value="Unassembled WGS sequence"/>
</dbReference>
<sequence>MPGREGLSTYTLGLRSERRQGNPTRDQGIPDPFPASFHIFPESPDLTGTPDRQETRSQRVDLQTRNTVS</sequence>
<reference evidence="2" key="1">
    <citation type="submission" date="2022-07" db="EMBL/GenBank/DDBJ databases">
        <title>Chromosome-level genome of Muraenolepis orangiensis.</title>
        <authorList>
            <person name="Kim J."/>
        </authorList>
    </citation>
    <scope>NUCLEOTIDE SEQUENCE</scope>
    <source>
        <strain evidence="2">KU_S4_2022</strain>
        <tissue evidence="2">Muscle</tissue>
    </source>
</reference>
<dbReference type="EMBL" id="JANIIK010000048">
    <property type="protein sequence ID" value="KAJ3598968.1"/>
    <property type="molecule type" value="Genomic_DNA"/>
</dbReference>
<evidence type="ECO:0000256" key="1">
    <source>
        <dbReference type="SAM" id="MobiDB-lite"/>
    </source>
</evidence>
<feature type="compositionally biased region" description="Polar residues" evidence="1">
    <location>
        <begin position="60"/>
        <end position="69"/>
    </location>
</feature>
<dbReference type="AlphaFoldDB" id="A0A9Q0E4K2"/>
<gene>
    <name evidence="2" type="ORF">NHX12_032931</name>
</gene>
<accession>A0A9Q0E4K2</accession>
<organism evidence="2 3">
    <name type="scientific">Muraenolepis orangiensis</name>
    <name type="common">Patagonian moray cod</name>
    <dbReference type="NCBI Taxonomy" id="630683"/>
    <lineage>
        <taxon>Eukaryota</taxon>
        <taxon>Metazoa</taxon>
        <taxon>Chordata</taxon>
        <taxon>Craniata</taxon>
        <taxon>Vertebrata</taxon>
        <taxon>Euteleostomi</taxon>
        <taxon>Actinopterygii</taxon>
        <taxon>Neopterygii</taxon>
        <taxon>Teleostei</taxon>
        <taxon>Neoteleostei</taxon>
        <taxon>Acanthomorphata</taxon>
        <taxon>Zeiogadaria</taxon>
        <taxon>Gadariae</taxon>
        <taxon>Gadiformes</taxon>
        <taxon>Muraenolepidoidei</taxon>
        <taxon>Muraenolepididae</taxon>
        <taxon>Muraenolepis</taxon>
    </lineage>
</organism>
<proteinExistence type="predicted"/>
<name>A0A9Q0E4K2_9TELE</name>
<keyword evidence="3" id="KW-1185">Reference proteome</keyword>
<comment type="caution">
    <text evidence="2">The sequence shown here is derived from an EMBL/GenBank/DDBJ whole genome shotgun (WGS) entry which is preliminary data.</text>
</comment>
<evidence type="ECO:0000313" key="3">
    <source>
        <dbReference type="Proteomes" id="UP001148018"/>
    </source>
</evidence>